<proteinExistence type="predicted"/>
<dbReference type="Pfam" id="PF13306">
    <property type="entry name" value="LRR_5"/>
    <property type="match status" value="1"/>
</dbReference>
<keyword evidence="6" id="KW-1185">Reference proteome</keyword>
<keyword evidence="2" id="KW-0677">Repeat</keyword>
<dbReference type="PANTHER" id="PTHR24366:SF158">
    <property type="entry name" value="PLATELET GLYCOPROTEIN IB ALPHA CHAIN-LIKE-RELATED"/>
    <property type="match status" value="1"/>
</dbReference>
<evidence type="ECO:0000313" key="6">
    <source>
        <dbReference type="Proteomes" id="UP001431783"/>
    </source>
</evidence>
<dbReference type="InterPro" id="IPR032675">
    <property type="entry name" value="LRR_dom_sf"/>
</dbReference>
<protein>
    <submittedName>
        <fullName evidence="5">Uncharacterized protein</fullName>
    </submittedName>
</protein>
<keyword evidence="3" id="KW-0472">Membrane</keyword>
<accession>A0AAW1UXV3</accession>
<evidence type="ECO:0000313" key="5">
    <source>
        <dbReference type="EMBL" id="KAK9885913.1"/>
    </source>
</evidence>
<feature type="chain" id="PRO_5043946100" evidence="4">
    <location>
        <begin position="19"/>
        <end position="591"/>
    </location>
</feature>
<dbReference type="PROSITE" id="PS51450">
    <property type="entry name" value="LRR"/>
    <property type="match status" value="6"/>
</dbReference>
<dbReference type="GO" id="GO:0007616">
    <property type="term" value="P:long-term memory"/>
    <property type="evidence" value="ECO:0007669"/>
    <property type="project" value="TreeGrafter"/>
</dbReference>
<name>A0AAW1UXV3_9CUCU</name>
<dbReference type="InterPro" id="IPR026906">
    <property type="entry name" value="LRR_5"/>
</dbReference>
<keyword evidence="1" id="KW-0433">Leucine-rich repeat</keyword>
<dbReference type="InterPro" id="IPR003591">
    <property type="entry name" value="Leu-rich_rpt_typical-subtyp"/>
</dbReference>
<evidence type="ECO:0000256" key="1">
    <source>
        <dbReference type="ARBA" id="ARBA00022614"/>
    </source>
</evidence>
<keyword evidence="3" id="KW-0812">Transmembrane</keyword>
<sequence>MAYLHILVTFGILHIASTSDCDVEFVYSDYFNSNGFKVTCKDIEEGQENIIRSIAAHNALILLIRNASLANITSNIFENVPKIKELSIEDSEILINGQVDPFSKLELLQKLNLKNTKLMQIGNGTFKNLLQLKFLHLENNSVNMMSKDSLKSSSLEIFEFISNELDDIEDIPLCDIPNIRVINFKKNKLKYLRPDLYQCSVPIESVRRKESYEDNHYNVETIDLSDNEISSLDGAFKSFKNLEHLHLENNLIGRITDTDFEKTNEMSYLNLSNNSISSISSAAFGTLYKLKQLDLSRNKIAKIKLEFLSGLSEVYLAHNELTFESINSINRLPHLEILDLSFNKLKGTSKIFSNFPSLVTLNLEGNNLILENDMFTNLTQLEKLSLSNNGIIHIPDLIFNRTTSLVELNLSNNKLESLDYNDVFSSLTNLQILDLSRNNLMSLSYLLFVKLDNVETLDIAGNKLKTLDYSLIITNMRALSTVNIKDNYFSCNFLHRVVKYFSWKGINYRADNITHYDEENIGGINCKEDVFPEAYNTVQVSPSTKSNSVFIIILVSAVFSVFVLLLIVIFKYYQFHRRRKYQCDQFELIED</sequence>
<evidence type="ECO:0000256" key="2">
    <source>
        <dbReference type="ARBA" id="ARBA00022737"/>
    </source>
</evidence>
<dbReference type="PRINTS" id="PR00019">
    <property type="entry name" value="LEURICHRPT"/>
</dbReference>
<feature type="transmembrane region" description="Helical" evidence="3">
    <location>
        <begin position="549"/>
        <end position="570"/>
    </location>
</feature>
<dbReference type="PANTHER" id="PTHR24366">
    <property type="entry name" value="IG(IMMUNOGLOBULIN) AND LRR(LEUCINE RICH REPEAT) DOMAINS"/>
    <property type="match status" value="1"/>
</dbReference>
<dbReference type="GO" id="GO:0005886">
    <property type="term" value="C:plasma membrane"/>
    <property type="evidence" value="ECO:0007669"/>
    <property type="project" value="TreeGrafter"/>
</dbReference>
<dbReference type="SUPFAM" id="SSF52058">
    <property type="entry name" value="L domain-like"/>
    <property type="match status" value="2"/>
</dbReference>
<feature type="signal peptide" evidence="4">
    <location>
        <begin position="1"/>
        <end position="18"/>
    </location>
</feature>
<keyword evidence="4" id="KW-0732">Signal</keyword>
<dbReference type="Proteomes" id="UP001431783">
    <property type="component" value="Unassembled WGS sequence"/>
</dbReference>
<dbReference type="Pfam" id="PF13855">
    <property type="entry name" value="LRR_8"/>
    <property type="match status" value="3"/>
</dbReference>
<dbReference type="Gene3D" id="3.80.10.10">
    <property type="entry name" value="Ribonuclease Inhibitor"/>
    <property type="match status" value="4"/>
</dbReference>
<organism evidence="5 6">
    <name type="scientific">Henosepilachna vigintioctopunctata</name>
    <dbReference type="NCBI Taxonomy" id="420089"/>
    <lineage>
        <taxon>Eukaryota</taxon>
        <taxon>Metazoa</taxon>
        <taxon>Ecdysozoa</taxon>
        <taxon>Arthropoda</taxon>
        <taxon>Hexapoda</taxon>
        <taxon>Insecta</taxon>
        <taxon>Pterygota</taxon>
        <taxon>Neoptera</taxon>
        <taxon>Endopterygota</taxon>
        <taxon>Coleoptera</taxon>
        <taxon>Polyphaga</taxon>
        <taxon>Cucujiformia</taxon>
        <taxon>Coccinelloidea</taxon>
        <taxon>Coccinellidae</taxon>
        <taxon>Epilachninae</taxon>
        <taxon>Epilachnini</taxon>
        <taxon>Henosepilachna</taxon>
    </lineage>
</organism>
<dbReference type="SMART" id="SM00369">
    <property type="entry name" value="LRR_TYP"/>
    <property type="match status" value="13"/>
</dbReference>
<gene>
    <name evidence="5" type="ORF">WA026_013789</name>
</gene>
<keyword evidence="3" id="KW-1133">Transmembrane helix</keyword>
<evidence type="ECO:0000256" key="4">
    <source>
        <dbReference type="SAM" id="SignalP"/>
    </source>
</evidence>
<dbReference type="InterPro" id="IPR001611">
    <property type="entry name" value="Leu-rich_rpt"/>
</dbReference>
<dbReference type="AlphaFoldDB" id="A0AAW1UXV3"/>
<dbReference type="SMART" id="SM00365">
    <property type="entry name" value="LRR_SD22"/>
    <property type="match status" value="9"/>
</dbReference>
<comment type="caution">
    <text evidence="5">The sequence shown here is derived from an EMBL/GenBank/DDBJ whole genome shotgun (WGS) entry which is preliminary data.</text>
</comment>
<evidence type="ECO:0000256" key="3">
    <source>
        <dbReference type="SAM" id="Phobius"/>
    </source>
</evidence>
<reference evidence="5 6" key="1">
    <citation type="submission" date="2023-03" db="EMBL/GenBank/DDBJ databases">
        <title>Genome insight into feeding habits of ladybird beetles.</title>
        <authorList>
            <person name="Li H.-S."/>
            <person name="Huang Y.-H."/>
            <person name="Pang H."/>
        </authorList>
    </citation>
    <scope>NUCLEOTIDE SEQUENCE [LARGE SCALE GENOMIC DNA]</scope>
    <source>
        <strain evidence="5">SYSU_2023b</strain>
        <tissue evidence="5">Whole body</tissue>
    </source>
</reference>
<dbReference type="FunFam" id="3.80.10.10:FF:001164">
    <property type="entry name" value="GH01279p"/>
    <property type="match status" value="1"/>
</dbReference>
<dbReference type="EMBL" id="JARQZJ010000097">
    <property type="protein sequence ID" value="KAK9885913.1"/>
    <property type="molecule type" value="Genomic_DNA"/>
</dbReference>